<accession>A0A9E7JMN7</accession>
<dbReference type="OrthoDB" id="166803at2759"/>
<gene>
    <name evidence="2" type="ORF">MUK42_27125</name>
</gene>
<keyword evidence="1" id="KW-1133">Transmembrane helix</keyword>
<keyword evidence="1" id="KW-0472">Membrane</keyword>
<dbReference type="AlphaFoldDB" id="A0A9E7JMN7"/>
<proteinExistence type="predicted"/>
<feature type="transmembrane region" description="Helical" evidence="1">
    <location>
        <begin position="12"/>
        <end position="32"/>
    </location>
</feature>
<evidence type="ECO:0000313" key="2">
    <source>
        <dbReference type="EMBL" id="URD86326.1"/>
    </source>
</evidence>
<evidence type="ECO:0000313" key="3">
    <source>
        <dbReference type="Proteomes" id="UP001055439"/>
    </source>
</evidence>
<sequence length="89" mass="9709">MKSQGHNNSTNGNWAGNIWMVIVSITILMVCVTREAHASLEKALAENPVAENILIITSPPPPVPSESALHLQEPLMIKMEDTSNVDCMK</sequence>
<name>A0A9E7JMN7_9LILI</name>
<keyword evidence="1" id="KW-0812">Transmembrane</keyword>
<dbReference type="Proteomes" id="UP001055439">
    <property type="component" value="Chromosome 2"/>
</dbReference>
<dbReference type="EMBL" id="CP097504">
    <property type="protein sequence ID" value="URD86326.1"/>
    <property type="molecule type" value="Genomic_DNA"/>
</dbReference>
<keyword evidence="3" id="KW-1185">Reference proteome</keyword>
<evidence type="ECO:0000256" key="1">
    <source>
        <dbReference type="SAM" id="Phobius"/>
    </source>
</evidence>
<protein>
    <submittedName>
        <fullName evidence="2">SNARE associated Golgi protein</fullName>
    </submittedName>
</protein>
<reference evidence="2" key="1">
    <citation type="submission" date="2022-05" db="EMBL/GenBank/DDBJ databases">
        <title>The Musa troglodytarum L. genome provides insights into the mechanism of non-climacteric behaviour and enrichment of carotenoids.</title>
        <authorList>
            <person name="Wang J."/>
        </authorList>
    </citation>
    <scope>NUCLEOTIDE SEQUENCE</scope>
    <source>
        <tissue evidence="2">Leaf</tissue>
    </source>
</reference>
<organism evidence="2 3">
    <name type="scientific">Musa troglodytarum</name>
    <name type="common">fe'i banana</name>
    <dbReference type="NCBI Taxonomy" id="320322"/>
    <lineage>
        <taxon>Eukaryota</taxon>
        <taxon>Viridiplantae</taxon>
        <taxon>Streptophyta</taxon>
        <taxon>Embryophyta</taxon>
        <taxon>Tracheophyta</taxon>
        <taxon>Spermatophyta</taxon>
        <taxon>Magnoliopsida</taxon>
        <taxon>Liliopsida</taxon>
        <taxon>Zingiberales</taxon>
        <taxon>Musaceae</taxon>
        <taxon>Musa</taxon>
    </lineage>
</organism>